<dbReference type="SUPFAM" id="SSF46785">
    <property type="entry name" value="Winged helix' DNA-binding domain"/>
    <property type="match status" value="2"/>
</dbReference>
<evidence type="ECO:0000256" key="2">
    <source>
        <dbReference type="ARBA" id="ARBA00023125"/>
    </source>
</evidence>
<keyword evidence="6" id="KW-1185">Reference proteome</keyword>
<name>A0A3E3I4X7_9FIRM</name>
<dbReference type="GO" id="GO:0003677">
    <property type="term" value="F:DNA binding"/>
    <property type="evidence" value="ECO:0007669"/>
    <property type="project" value="UniProtKB-KW"/>
</dbReference>
<gene>
    <name evidence="5" type="ORF">DXC51_12205</name>
</gene>
<dbReference type="Proteomes" id="UP000260812">
    <property type="component" value="Unassembled WGS sequence"/>
</dbReference>
<accession>A0A3E3I4X7</accession>
<keyword evidence="1" id="KW-0805">Transcription regulation</keyword>
<dbReference type="EMBL" id="QVLV01000007">
    <property type="protein sequence ID" value="RGE60346.1"/>
    <property type="molecule type" value="Genomic_DNA"/>
</dbReference>
<dbReference type="SMART" id="SM00345">
    <property type="entry name" value="HTH_GNTR"/>
    <property type="match status" value="2"/>
</dbReference>
<feature type="domain" description="HTH gntR-type" evidence="4">
    <location>
        <begin position="32"/>
        <end position="100"/>
    </location>
</feature>
<dbReference type="PANTHER" id="PTHR43537">
    <property type="entry name" value="TRANSCRIPTIONAL REGULATOR, GNTR FAMILY"/>
    <property type="match status" value="1"/>
</dbReference>
<keyword evidence="2" id="KW-0238">DNA-binding</keyword>
<dbReference type="AlphaFoldDB" id="A0A3E3I4X7"/>
<evidence type="ECO:0000256" key="1">
    <source>
        <dbReference type="ARBA" id="ARBA00023015"/>
    </source>
</evidence>
<feature type="domain" description="HTH gntR-type" evidence="4">
    <location>
        <begin position="288"/>
        <end position="356"/>
    </location>
</feature>
<evidence type="ECO:0000313" key="5">
    <source>
        <dbReference type="EMBL" id="RGE60346.1"/>
    </source>
</evidence>
<dbReference type="InterPro" id="IPR036388">
    <property type="entry name" value="WH-like_DNA-bd_sf"/>
</dbReference>
<evidence type="ECO:0000259" key="4">
    <source>
        <dbReference type="PROSITE" id="PS50949"/>
    </source>
</evidence>
<comment type="caution">
    <text evidence="5">The sequence shown here is derived from an EMBL/GenBank/DDBJ whole genome shotgun (WGS) entry which is preliminary data.</text>
</comment>
<dbReference type="GO" id="GO:0003700">
    <property type="term" value="F:DNA-binding transcription factor activity"/>
    <property type="evidence" value="ECO:0007669"/>
    <property type="project" value="InterPro"/>
</dbReference>
<reference evidence="5" key="1">
    <citation type="submission" date="2018-08" db="EMBL/GenBank/DDBJ databases">
        <title>A genome reference for cultivated species of the human gut microbiota.</title>
        <authorList>
            <person name="Zou Y."/>
            <person name="Xue W."/>
            <person name="Luo G."/>
        </authorList>
    </citation>
    <scope>NUCLEOTIDE SEQUENCE [LARGE SCALE GENOMIC DNA]</scope>
    <source>
        <strain evidence="5">TF05-5AC</strain>
    </source>
</reference>
<evidence type="ECO:0000313" key="6">
    <source>
        <dbReference type="Proteomes" id="UP000260812"/>
    </source>
</evidence>
<proteinExistence type="predicted"/>
<keyword evidence="3" id="KW-0804">Transcription</keyword>
<dbReference type="PANTHER" id="PTHR43537:SF5">
    <property type="entry name" value="UXU OPERON TRANSCRIPTIONAL REGULATOR"/>
    <property type="match status" value="1"/>
</dbReference>
<dbReference type="Gene3D" id="1.10.10.10">
    <property type="entry name" value="Winged helix-like DNA-binding domain superfamily/Winged helix DNA-binding domain"/>
    <property type="match status" value="2"/>
</dbReference>
<organism evidence="5 6">
    <name type="scientific">Eisenbergiella massiliensis</name>
    <dbReference type="NCBI Taxonomy" id="1720294"/>
    <lineage>
        <taxon>Bacteria</taxon>
        <taxon>Bacillati</taxon>
        <taxon>Bacillota</taxon>
        <taxon>Clostridia</taxon>
        <taxon>Lachnospirales</taxon>
        <taxon>Lachnospiraceae</taxon>
        <taxon>Eisenbergiella</taxon>
    </lineage>
</organism>
<dbReference type="CDD" id="cd07377">
    <property type="entry name" value="WHTH_GntR"/>
    <property type="match status" value="1"/>
</dbReference>
<dbReference type="InterPro" id="IPR036390">
    <property type="entry name" value="WH_DNA-bd_sf"/>
</dbReference>
<dbReference type="PROSITE" id="PS50949">
    <property type="entry name" value="HTH_GNTR"/>
    <property type="match status" value="2"/>
</dbReference>
<dbReference type="InterPro" id="IPR000524">
    <property type="entry name" value="Tscrpt_reg_HTH_GntR"/>
</dbReference>
<dbReference type="Pfam" id="PF00392">
    <property type="entry name" value="GntR"/>
    <property type="match status" value="2"/>
</dbReference>
<sequence length="522" mass="59452">MNLCTFTYSLRKNFMVCYQYNHVPGENMQEKKTLFYFLYDSLKQQILSGCRQYGSPLPSLSRLCETYHVGRRTARDVLDALRHEGLIHTEERKTAVVIYRQPDSPEENTALRFVLQRKSSLIEVYETMELLIPALLTFSAVHCCTGEPHSLRDLEHYSLFQKYAKKKKPNDDLGIPSVFFHDLLKETGSLLLNDLYASLEVYTRVPLILMKEQFPAYKISSNDYKILSSIPLILESGRQEDVASVFRELYSHATVLVRLYLDSLSSRFPDIPDDPKAVYTWQAQMGRDHFYMQLARALIDKIGTGACPPGTRLPSEAALSKSCRVSLSTVRKALSTLNDLGFARTENGKGTVICLQDNETAFQCIKNPSYRRDTLLYLSAAQFMAIAVRPAARLAFPRLNREVQAQLGREISLPDSNPLACIFRCIMDNLTLRPLKSILAETDQLLLWGYYFAFFEKGTESSTPLHQLAAEAFHLLQQDDAEGFSRQLSLCYCHILQFVRDFMISGGLTEAKKIMVPYPEEG</sequence>
<protein>
    <submittedName>
        <fullName evidence="5">GntR family transcriptional regulator</fullName>
    </submittedName>
</protein>
<evidence type="ECO:0000256" key="3">
    <source>
        <dbReference type="ARBA" id="ARBA00023163"/>
    </source>
</evidence>